<dbReference type="EMBL" id="CP058910">
    <property type="protein sequence ID" value="QLH77673.1"/>
    <property type="molecule type" value="Genomic_DNA"/>
</dbReference>
<feature type="region of interest" description="Disordered" evidence="1">
    <location>
        <begin position="334"/>
        <end position="363"/>
    </location>
</feature>
<gene>
    <name evidence="2" type="ORF">HZS55_10330</name>
</gene>
<organism evidence="2 3">
    <name type="scientific">Halosimplex rubrum</name>
    <dbReference type="NCBI Taxonomy" id="869889"/>
    <lineage>
        <taxon>Archaea</taxon>
        <taxon>Methanobacteriati</taxon>
        <taxon>Methanobacteriota</taxon>
        <taxon>Stenosarchaea group</taxon>
        <taxon>Halobacteria</taxon>
        <taxon>Halobacteriales</taxon>
        <taxon>Haloarculaceae</taxon>
        <taxon>Halosimplex</taxon>
    </lineage>
</organism>
<dbReference type="InterPro" id="IPR050659">
    <property type="entry name" value="Peptidase_M24B"/>
</dbReference>
<dbReference type="PANTHER" id="PTHR46112">
    <property type="entry name" value="AMINOPEPTIDASE"/>
    <property type="match status" value="1"/>
</dbReference>
<evidence type="ECO:0000313" key="2">
    <source>
        <dbReference type="EMBL" id="QLH77673.1"/>
    </source>
</evidence>
<dbReference type="GeneID" id="56078263"/>
<dbReference type="RefSeq" id="WP_179911594.1">
    <property type="nucleotide sequence ID" value="NZ_CP058910.1"/>
</dbReference>
<dbReference type="SUPFAM" id="SSF55920">
    <property type="entry name" value="Creatinase/aminopeptidase"/>
    <property type="match status" value="1"/>
</dbReference>
<dbReference type="Gene3D" id="3.90.230.10">
    <property type="entry name" value="Creatinase/methionine aminopeptidase superfamily"/>
    <property type="match status" value="1"/>
</dbReference>
<keyword evidence="3" id="KW-1185">Reference proteome</keyword>
<proteinExistence type="predicted"/>
<sequence length="363" mass="39124">MSHTDAVRERLDAYLAANGLEAVWFARPPSFAWLTGGNNVVDRAADVGVAAAGYDGDGLTVVTDNIEAKRLVDEELPADATVETVDWHEADLPEAVERYSPTPAAADFDVPGFESVDPTDLRQPLTDADVERFRALGADAAEVVEGVVREASADDTEREVGGRLRDRLFARGIDSPVVLVGSGERTRKYRHYTTRDNELGDYALVSVTAVRDGLHASITRSVAFDAPEWLDERTEAAMRVEASALAATQRVGRDDGTAGDVFDGIEDAYAAVGYEGEWRNHHQGGAAAYAGREWFGTPDSAASVHLPMTYAYNPTVQGAKSEDTHLVTDDGIELLTGTGDWPTETVEPVGDGPAMDRHAVLHR</sequence>
<dbReference type="OrthoDB" id="202529at2157"/>
<name>A0A7D5T5K3_9EURY</name>
<dbReference type="InterPro" id="IPR036005">
    <property type="entry name" value="Creatinase/aminopeptidase-like"/>
</dbReference>
<dbReference type="KEGG" id="hrr:HZS55_10330"/>
<dbReference type="InterPro" id="IPR029149">
    <property type="entry name" value="Creatin/AminoP/Spt16_N"/>
</dbReference>
<dbReference type="SUPFAM" id="SSF53092">
    <property type="entry name" value="Creatinase/prolidase N-terminal domain"/>
    <property type="match status" value="1"/>
</dbReference>
<evidence type="ECO:0000256" key="1">
    <source>
        <dbReference type="SAM" id="MobiDB-lite"/>
    </source>
</evidence>
<protein>
    <submittedName>
        <fullName evidence="2">M24 family metallopeptidase</fullName>
    </submittedName>
</protein>
<feature type="compositionally biased region" description="Basic and acidic residues" evidence="1">
    <location>
        <begin position="354"/>
        <end position="363"/>
    </location>
</feature>
<dbReference type="AlphaFoldDB" id="A0A7D5T5K3"/>
<reference evidence="2 3" key="1">
    <citation type="submission" date="2020-07" db="EMBL/GenBank/DDBJ databases">
        <title>Halosimplex pelagicum sp. nov. and Halosimplex rubrum sp. nov., isolated from salted brown alga Laminaria, and emended description of the genus Halosimplex.</title>
        <authorList>
            <person name="Cui H."/>
        </authorList>
    </citation>
    <scope>NUCLEOTIDE SEQUENCE [LARGE SCALE GENOMIC DNA]</scope>
    <source>
        <strain evidence="2 3">R27</strain>
    </source>
</reference>
<accession>A0A7D5T5K3</accession>
<evidence type="ECO:0000313" key="3">
    <source>
        <dbReference type="Proteomes" id="UP000509667"/>
    </source>
</evidence>
<dbReference type="CDD" id="cd01066">
    <property type="entry name" value="APP_MetAP"/>
    <property type="match status" value="1"/>
</dbReference>
<dbReference type="Proteomes" id="UP000509667">
    <property type="component" value="Chromosome"/>
</dbReference>
<dbReference type="PANTHER" id="PTHR46112:SF2">
    <property type="entry name" value="XAA-PRO AMINOPEPTIDASE P-RELATED"/>
    <property type="match status" value="1"/>
</dbReference>